<proteinExistence type="predicted"/>
<evidence type="ECO:0000313" key="6">
    <source>
        <dbReference type="Proteomes" id="UP000051324"/>
    </source>
</evidence>
<dbReference type="Gene3D" id="3.30.70.360">
    <property type="match status" value="1"/>
</dbReference>
<dbReference type="Pfam" id="PF01546">
    <property type="entry name" value="Peptidase_M20"/>
    <property type="match status" value="1"/>
</dbReference>
<evidence type="ECO:0000259" key="4">
    <source>
        <dbReference type="Pfam" id="PF07687"/>
    </source>
</evidence>
<accession>A0A0R1TXT9</accession>
<gene>
    <name evidence="5" type="ORF">FC32_GL000893</name>
</gene>
<dbReference type="GO" id="GO:0009014">
    <property type="term" value="F:succinyl-diaminopimelate desuccinylase activity"/>
    <property type="evidence" value="ECO:0007669"/>
    <property type="project" value="TreeGrafter"/>
</dbReference>
<feature type="domain" description="Peptidase M20 dimerisation" evidence="4">
    <location>
        <begin position="185"/>
        <end position="337"/>
    </location>
</feature>
<dbReference type="GO" id="GO:0008233">
    <property type="term" value="F:peptidase activity"/>
    <property type="evidence" value="ECO:0007669"/>
    <property type="project" value="UniProtKB-KW"/>
</dbReference>
<dbReference type="GO" id="GO:0009089">
    <property type="term" value="P:lysine biosynthetic process via diaminopimelate"/>
    <property type="evidence" value="ECO:0007669"/>
    <property type="project" value="TreeGrafter"/>
</dbReference>
<reference evidence="5 6" key="1">
    <citation type="journal article" date="2015" name="Genome Announc.">
        <title>Expanding the biotechnology potential of lactobacilli through comparative genomics of 213 strains and associated genera.</title>
        <authorList>
            <person name="Sun Z."/>
            <person name="Harris H.M."/>
            <person name="McCann A."/>
            <person name="Guo C."/>
            <person name="Argimon S."/>
            <person name="Zhang W."/>
            <person name="Yang X."/>
            <person name="Jeffery I.B."/>
            <person name="Cooney J.C."/>
            <person name="Kagawa T.F."/>
            <person name="Liu W."/>
            <person name="Song Y."/>
            <person name="Salvetti E."/>
            <person name="Wrobel A."/>
            <person name="Rasinkangas P."/>
            <person name="Parkhill J."/>
            <person name="Rea M.C."/>
            <person name="O'Sullivan O."/>
            <person name="Ritari J."/>
            <person name="Douillard F.P."/>
            <person name="Paul Ross R."/>
            <person name="Yang R."/>
            <person name="Briner A.E."/>
            <person name="Felis G.E."/>
            <person name="de Vos W.M."/>
            <person name="Barrangou R."/>
            <person name="Klaenhammer T.R."/>
            <person name="Caufield P.W."/>
            <person name="Cui Y."/>
            <person name="Zhang H."/>
            <person name="O'Toole P.W."/>
        </authorList>
    </citation>
    <scope>NUCLEOTIDE SEQUENCE [LARGE SCALE GENOMIC DNA]</scope>
    <source>
        <strain evidence="5 6">DSM 16634</strain>
    </source>
</reference>
<sequence length="441" mass="48935">MSIEEYVNENLADYYDLLRLKTIAAQDIGIVQTSEWLVKKFQQLGATRVEKWDELGGNPIVFAEFAANKAQTVLFYNHYDTQPAEPLERWTSDPFEPVIRDGKIFARGISDDKGELIARLLLLQYLQEKGELPVNVKFFVEGEEEIGSAHINEYIAAHREKLNADVCIWEGGGKNEVEKFQITGGLRGIVAFEVTVETADYDLHSSLASYAESAPWRLVQGLASLRDVNGNILIADFYKDADQLTENEEKILQTNTFDQAEVQKTTGLKRPFLTADPKRALVNGATLTINGITTGYQETGVKTVLPRFASAKLDCRLTPNQDPKRIAKVIQAQLEKNGFADLKVRYIVGQKGFRTDLNSSYAQKAFAVAQKIYGADQVCYLPNASGAGPAYAFGDGLNLPVLSVGVGYAKSNDHGADENIRLSDFLQATNYLNELLHEFGC</sequence>
<dbReference type="Gene3D" id="3.40.630.10">
    <property type="entry name" value="Zn peptidases"/>
    <property type="match status" value="1"/>
</dbReference>
<evidence type="ECO:0000256" key="1">
    <source>
        <dbReference type="ARBA" id="ARBA00022670"/>
    </source>
</evidence>
<protein>
    <submittedName>
        <fullName evidence="5">Acetylornithine deacetylase succinyl-diaminopimelate desuccinylase-like protein</fullName>
    </submittedName>
</protein>
<keyword evidence="1" id="KW-0645">Protease</keyword>
<comment type="caution">
    <text evidence="5">The sequence shown here is derived from an EMBL/GenBank/DDBJ whole genome shotgun (WGS) entry which is preliminary data.</text>
</comment>
<dbReference type="STRING" id="1423724.FC32_GL000893"/>
<dbReference type="RefSeq" id="WP_025087080.1">
    <property type="nucleotide sequence ID" value="NZ_AZFT01000053.1"/>
</dbReference>
<dbReference type="InterPro" id="IPR051458">
    <property type="entry name" value="Cyt/Met_Dipeptidase"/>
</dbReference>
<evidence type="ECO:0000256" key="2">
    <source>
        <dbReference type="ARBA" id="ARBA00022723"/>
    </source>
</evidence>
<dbReference type="GO" id="GO:0006508">
    <property type="term" value="P:proteolysis"/>
    <property type="evidence" value="ECO:0007669"/>
    <property type="project" value="UniProtKB-KW"/>
</dbReference>
<dbReference type="SUPFAM" id="SSF53187">
    <property type="entry name" value="Zn-dependent exopeptidases"/>
    <property type="match status" value="1"/>
</dbReference>
<dbReference type="PATRIC" id="fig|1423724.4.peg.933"/>
<dbReference type="OrthoDB" id="9761532at2"/>
<dbReference type="EMBL" id="AZFT01000053">
    <property type="protein sequence ID" value="KRL83635.1"/>
    <property type="molecule type" value="Genomic_DNA"/>
</dbReference>
<dbReference type="GO" id="GO:0046872">
    <property type="term" value="F:metal ion binding"/>
    <property type="evidence" value="ECO:0007669"/>
    <property type="project" value="UniProtKB-KW"/>
</dbReference>
<keyword evidence="6" id="KW-1185">Reference proteome</keyword>
<organism evidence="5 6">
    <name type="scientific">Ligilactobacillus apodemi DSM 16634 = JCM 16172</name>
    <dbReference type="NCBI Taxonomy" id="1423724"/>
    <lineage>
        <taxon>Bacteria</taxon>
        <taxon>Bacillati</taxon>
        <taxon>Bacillota</taxon>
        <taxon>Bacilli</taxon>
        <taxon>Lactobacillales</taxon>
        <taxon>Lactobacillaceae</taxon>
        <taxon>Ligilactobacillus</taxon>
    </lineage>
</organism>
<dbReference type="GO" id="GO:0005829">
    <property type="term" value="C:cytosol"/>
    <property type="evidence" value="ECO:0007669"/>
    <property type="project" value="TreeGrafter"/>
</dbReference>
<dbReference type="Proteomes" id="UP000051324">
    <property type="component" value="Unassembled WGS sequence"/>
</dbReference>
<dbReference type="eggNOG" id="COG0624">
    <property type="taxonomic scope" value="Bacteria"/>
</dbReference>
<dbReference type="InterPro" id="IPR011650">
    <property type="entry name" value="Peptidase_M20_dimer"/>
</dbReference>
<name>A0A0R1TXT9_9LACO</name>
<dbReference type="InterPro" id="IPR002933">
    <property type="entry name" value="Peptidase_M20"/>
</dbReference>
<evidence type="ECO:0000313" key="5">
    <source>
        <dbReference type="EMBL" id="KRL83635.1"/>
    </source>
</evidence>
<dbReference type="NCBIfam" id="NF005034">
    <property type="entry name" value="PRK06446.1"/>
    <property type="match status" value="1"/>
</dbReference>
<keyword evidence="3" id="KW-0378">Hydrolase</keyword>
<dbReference type="PANTHER" id="PTHR43270">
    <property type="entry name" value="BETA-ALA-HIS DIPEPTIDASE"/>
    <property type="match status" value="1"/>
</dbReference>
<keyword evidence="2" id="KW-0479">Metal-binding</keyword>
<dbReference type="PANTHER" id="PTHR43270:SF8">
    <property type="entry name" value="DI- AND TRIPEPTIDASE DUG2-RELATED"/>
    <property type="match status" value="1"/>
</dbReference>
<dbReference type="AlphaFoldDB" id="A0A0R1TXT9"/>
<evidence type="ECO:0000256" key="3">
    <source>
        <dbReference type="ARBA" id="ARBA00022801"/>
    </source>
</evidence>
<dbReference type="Pfam" id="PF07687">
    <property type="entry name" value="M20_dimer"/>
    <property type="match status" value="1"/>
</dbReference>